<dbReference type="EMBL" id="UINC01041767">
    <property type="protein sequence ID" value="SVB43491.1"/>
    <property type="molecule type" value="Genomic_DNA"/>
</dbReference>
<name>A0A382E0J2_9ZZZZ</name>
<proteinExistence type="predicted"/>
<protein>
    <submittedName>
        <fullName evidence="1">Uncharacterized protein</fullName>
    </submittedName>
</protein>
<reference evidence="1" key="1">
    <citation type="submission" date="2018-05" db="EMBL/GenBank/DDBJ databases">
        <authorList>
            <person name="Lanie J.A."/>
            <person name="Ng W.-L."/>
            <person name="Kazmierczak K.M."/>
            <person name="Andrzejewski T.M."/>
            <person name="Davidsen T.M."/>
            <person name="Wayne K.J."/>
            <person name="Tettelin H."/>
            <person name="Glass J.I."/>
            <person name="Rusch D."/>
            <person name="Podicherti R."/>
            <person name="Tsui H.-C.T."/>
            <person name="Winkler M.E."/>
        </authorList>
    </citation>
    <scope>NUCLEOTIDE SEQUENCE</scope>
</reference>
<accession>A0A382E0J2</accession>
<evidence type="ECO:0000313" key="1">
    <source>
        <dbReference type="EMBL" id="SVB43491.1"/>
    </source>
</evidence>
<gene>
    <name evidence="1" type="ORF">METZ01_LOCUS196345</name>
</gene>
<dbReference type="AlphaFoldDB" id="A0A382E0J2"/>
<sequence>MIVYQLKPKSKLLLMCEGMTDIFITNFLRTY</sequence>
<organism evidence="1">
    <name type="scientific">marine metagenome</name>
    <dbReference type="NCBI Taxonomy" id="408172"/>
    <lineage>
        <taxon>unclassified sequences</taxon>
        <taxon>metagenomes</taxon>
        <taxon>ecological metagenomes</taxon>
    </lineage>
</organism>